<organism evidence="1 2">
    <name type="scientific">Abeliophyllum distichum</name>
    <dbReference type="NCBI Taxonomy" id="126358"/>
    <lineage>
        <taxon>Eukaryota</taxon>
        <taxon>Viridiplantae</taxon>
        <taxon>Streptophyta</taxon>
        <taxon>Embryophyta</taxon>
        <taxon>Tracheophyta</taxon>
        <taxon>Spermatophyta</taxon>
        <taxon>Magnoliopsida</taxon>
        <taxon>eudicotyledons</taxon>
        <taxon>Gunneridae</taxon>
        <taxon>Pentapetalae</taxon>
        <taxon>asterids</taxon>
        <taxon>lamiids</taxon>
        <taxon>Lamiales</taxon>
        <taxon>Oleaceae</taxon>
        <taxon>Forsythieae</taxon>
        <taxon>Abeliophyllum</taxon>
    </lineage>
</organism>
<dbReference type="Proteomes" id="UP001604336">
    <property type="component" value="Unassembled WGS sequence"/>
</dbReference>
<protein>
    <submittedName>
        <fullName evidence="1">DNA-directed RNA polymerase subunit beta</fullName>
    </submittedName>
</protein>
<keyword evidence="1" id="KW-0804">Transcription</keyword>
<dbReference type="GO" id="GO:0000428">
    <property type="term" value="C:DNA-directed RNA polymerase complex"/>
    <property type="evidence" value="ECO:0007669"/>
    <property type="project" value="UniProtKB-KW"/>
</dbReference>
<dbReference type="AlphaFoldDB" id="A0ABD1V8D0"/>
<evidence type="ECO:0000313" key="2">
    <source>
        <dbReference type="Proteomes" id="UP001604336"/>
    </source>
</evidence>
<sequence length="192" mass="21307">MIAISPCKRCEESFFISFSTGASILSVGSTASGIKSQCPNKQVKTLKCSSCAPHQWGTADIAEGGGPSSLSVKFSNDTSIIDIDEGCLDDPDSDDEVETHLSKVPTIFVRLLLSSVMILGKRRDGDWRYVSPKLGKIALERLVSWSGEKFAAEGGKEFLETYPRYTRLQDMTYWSRIKAEAHLQVYRKNLSW</sequence>
<accession>A0ABD1V8D0</accession>
<keyword evidence="2" id="KW-1185">Reference proteome</keyword>
<comment type="caution">
    <text evidence="1">The sequence shown here is derived from an EMBL/GenBank/DDBJ whole genome shotgun (WGS) entry which is preliminary data.</text>
</comment>
<gene>
    <name evidence="1" type="ORF">Adt_06186</name>
</gene>
<dbReference type="EMBL" id="JBFOLK010000002">
    <property type="protein sequence ID" value="KAL2532835.1"/>
    <property type="molecule type" value="Genomic_DNA"/>
</dbReference>
<reference evidence="2" key="1">
    <citation type="submission" date="2024-07" db="EMBL/GenBank/DDBJ databases">
        <title>Two chromosome-level genome assemblies of Korean endemic species Abeliophyllum distichum and Forsythia ovata (Oleaceae).</title>
        <authorList>
            <person name="Jang H."/>
        </authorList>
    </citation>
    <scope>NUCLEOTIDE SEQUENCE [LARGE SCALE GENOMIC DNA]</scope>
</reference>
<evidence type="ECO:0000313" key="1">
    <source>
        <dbReference type="EMBL" id="KAL2532835.1"/>
    </source>
</evidence>
<proteinExistence type="predicted"/>
<keyword evidence="1" id="KW-0240">DNA-directed RNA polymerase</keyword>
<name>A0ABD1V8D0_9LAMI</name>